<keyword evidence="2" id="KW-1185">Reference proteome</keyword>
<dbReference type="OrthoDB" id="7420194at2759"/>
<dbReference type="Proteomes" id="UP000299102">
    <property type="component" value="Unassembled WGS sequence"/>
</dbReference>
<reference evidence="1 2" key="1">
    <citation type="journal article" date="2019" name="Commun. Biol.">
        <title>The bagworm genome reveals a unique fibroin gene that provides high tensile strength.</title>
        <authorList>
            <person name="Kono N."/>
            <person name="Nakamura H."/>
            <person name="Ohtoshi R."/>
            <person name="Tomita M."/>
            <person name="Numata K."/>
            <person name="Arakawa K."/>
        </authorList>
    </citation>
    <scope>NUCLEOTIDE SEQUENCE [LARGE SCALE GENOMIC DNA]</scope>
</reference>
<evidence type="ECO:0000313" key="1">
    <source>
        <dbReference type="EMBL" id="GBP86487.1"/>
    </source>
</evidence>
<gene>
    <name evidence="1" type="ORF">EVAR_53839_1</name>
</gene>
<sequence length="162" mass="17949">MPVCVICKTVQALFRKTVSREGCRFLGLNGGRVTVTKFFTAIDATALEFYKFVTNSRLEWFLITITSSKPSEREVVRPGCERSVLHQFIALTSATLKVYTCEGILRKYLNTSEARLTAALEDAEATACNNNSQTILRGSVSRIHIATYSAICGLVALEEEQT</sequence>
<accession>A0A4C1ZIP4</accession>
<evidence type="ECO:0000313" key="2">
    <source>
        <dbReference type="Proteomes" id="UP000299102"/>
    </source>
</evidence>
<name>A0A4C1ZIP4_EUMVA</name>
<dbReference type="EMBL" id="BGZK01001798">
    <property type="protein sequence ID" value="GBP86487.1"/>
    <property type="molecule type" value="Genomic_DNA"/>
</dbReference>
<protein>
    <submittedName>
        <fullName evidence="1">Uncharacterized protein</fullName>
    </submittedName>
</protein>
<organism evidence="1 2">
    <name type="scientific">Eumeta variegata</name>
    <name type="common">Bagworm moth</name>
    <name type="synonym">Eumeta japonica</name>
    <dbReference type="NCBI Taxonomy" id="151549"/>
    <lineage>
        <taxon>Eukaryota</taxon>
        <taxon>Metazoa</taxon>
        <taxon>Ecdysozoa</taxon>
        <taxon>Arthropoda</taxon>
        <taxon>Hexapoda</taxon>
        <taxon>Insecta</taxon>
        <taxon>Pterygota</taxon>
        <taxon>Neoptera</taxon>
        <taxon>Endopterygota</taxon>
        <taxon>Lepidoptera</taxon>
        <taxon>Glossata</taxon>
        <taxon>Ditrysia</taxon>
        <taxon>Tineoidea</taxon>
        <taxon>Psychidae</taxon>
        <taxon>Oiketicinae</taxon>
        <taxon>Eumeta</taxon>
    </lineage>
</organism>
<dbReference type="AlphaFoldDB" id="A0A4C1ZIP4"/>
<proteinExistence type="predicted"/>
<comment type="caution">
    <text evidence="1">The sequence shown here is derived from an EMBL/GenBank/DDBJ whole genome shotgun (WGS) entry which is preliminary data.</text>
</comment>